<evidence type="ECO:0008006" key="4">
    <source>
        <dbReference type="Google" id="ProtNLM"/>
    </source>
</evidence>
<dbReference type="Proteomes" id="UP001146336">
    <property type="component" value="Unassembled WGS sequence"/>
</dbReference>
<name>A0ABT6D4Z1_9LACO</name>
<evidence type="ECO:0000256" key="1">
    <source>
        <dbReference type="SAM" id="Phobius"/>
    </source>
</evidence>
<organism evidence="2 3">
    <name type="scientific">Weissella fermenti</name>
    <dbReference type="NCBI Taxonomy" id="2987699"/>
    <lineage>
        <taxon>Bacteria</taxon>
        <taxon>Bacillati</taxon>
        <taxon>Bacillota</taxon>
        <taxon>Bacilli</taxon>
        <taxon>Lactobacillales</taxon>
        <taxon>Lactobacillaceae</taxon>
        <taxon>Weissella</taxon>
    </lineage>
</organism>
<feature type="transmembrane region" description="Helical" evidence="1">
    <location>
        <begin position="7"/>
        <end position="27"/>
    </location>
</feature>
<gene>
    <name evidence="2" type="ORF">OIT47_009995</name>
</gene>
<keyword evidence="1" id="KW-1133">Transmembrane helix</keyword>
<reference evidence="2" key="1">
    <citation type="submission" date="2023-03" db="EMBL/GenBank/DDBJ databases">
        <title>Comparative genomics of Weissella fermenti BK2, and weissella type species.</title>
        <authorList>
            <person name="Lee J.K."/>
            <person name="Baek J.H."/>
            <person name="Kim J.M."/>
            <person name="Choi D.G."/>
            <person name="Jeon C.O."/>
        </authorList>
    </citation>
    <scope>NUCLEOTIDE SEQUENCE</scope>
    <source>
        <strain evidence="2">BK2</strain>
    </source>
</reference>
<keyword evidence="1" id="KW-0812">Transmembrane</keyword>
<comment type="caution">
    <text evidence="2">The sequence shown here is derived from an EMBL/GenBank/DDBJ whole genome shotgun (WGS) entry which is preliminary data.</text>
</comment>
<sequence length="176" mass="19937">MSKIWTGWLYAALVMALLTLVGTTFYLSADTRQTNAQVEAMTKQTSDTTLQLKQIQSQTKQLQKMNLTDELNRAQESARKLVNILVDNGDVNLRYQLIKKSGLLPASTKRSDPIISTTYPSGDDVDIKVSAVTDYTDVPVMVIFKENQTEAHMMILQYDAYQNRFTGYQYYDKGSN</sequence>
<evidence type="ECO:0000313" key="2">
    <source>
        <dbReference type="EMBL" id="MDF9300598.1"/>
    </source>
</evidence>
<protein>
    <recommendedName>
        <fullName evidence="4">DUF5590 domain-containing protein</fullName>
    </recommendedName>
</protein>
<evidence type="ECO:0000313" key="3">
    <source>
        <dbReference type="Proteomes" id="UP001146336"/>
    </source>
</evidence>
<keyword evidence="1" id="KW-0472">Membrane</keyword>
<dbReference type="RefSeq" id="WP_199404952.1">
    <property type="nucleotide sequence ID" value="NZ_JAOZFC020000003.1"/>
</dbReference>
<accession>A0ABT6D4Z1</accession>
<proteinExistence type="predicted"/>
<keyword evidence="3" id="KW-1185">Reference proteome</keyword>
<dbReference type="EMBL" id="JAOZFC020000003">
    <property type="protein sequence ID" value="MDF9300598.1"/>
    <property type="molecule type" value="Genomic_DNA"/>
</dbReference>